<dbReference type="Proteomes" id="UP000002729">
    <property type="component" value="Unassembled WGS sequence"/>
</dbReference>
<dbReference type="InterPro" id="IPR036910">
    <property type="entry name" value="HMG_box_dom_sf"/>
</dbReference>
<dbReference type="KEGG" id="aaf:AURANDRAFT_65541"/>
<feature type="transmembrane region" description="Helical" evidence="8">
    <location>
        <begin position="221"/>
        <end position="240"/>
    </location>
</feature>
<dbReference type="OrthoDB" id="206906at2759"/>
<comment type="subcellular location">
    <subcellularLocation>
        <location evidence="2">Cytoplasm</location>
        <location evidence="2">Cytoskeleton</location>
        <location evidence="2">Spindle</location>
    </subcellularLocation>
    <subcellularLocation>
        <location evidence="1">Nucleus</location>
    </subcellularLocation>
</comment>
<evidence type="ECO:0000256" key="5">
    <source>
        <dbReference type="ARBA" id="ARBA00023212"/>
    </source>
</evidence>
<proteinExistence type="inferred from homology"/>
<reference evidence="10 11" key="1">
    <citation type="journal article" date="2011" name="Proc. Natl. Acad. Sci. U.S.A.">
        <title>Niche of harmful alga Aureococcus anophagefferens revealed through ecogenomics.</title>
        <authorList>
            <person name="Gobler C.J."/>
            <person name="Berry D.L."/>
            <person name="Dyhrman S.T."/>
            <person name="Wilhelm S.W."/>
            <person name="Salamov A."/>
            <person name="Lobanov A.V."/>
            <person name="Zhang Y."/>
            <person name="Collier J.L."/>
            <person name="Wurch L.L."/>
            <person name="Kustka A.B."/>
            <person name="Dill B.D."/>
            <person name="Shah M."/>
            <person name="VerBerkmoes N.C."/>
            <person name="Kuo A."/>
            <person name="Terry A."/>
            <person name="Pangilinan J."/>
            <person name="Lindquist E.A."/>
            <person name="Lucas S."/>
            <person name="Paulsen I.T."/>
            <person name="Hattenrath-Lehmann T.K."/>
            <person name="Talmage S.C."/>
            <person name="Walker E.A."/>
            <person name="Koch F."/>
            <person name="Burson A.M."/>
            <person name="Marcoval M.A."/>
            <person name="Tang Y.Z."/>
            <person name="Lecleir G.R."/>
            <person name="Coyne K.J."/>
            <person name="Berg G.M."/>
            <person name="Bertrand E.M."/>
            <person name="Saito M.A."/>
            <person name="Gladyshev V.N."/>
            <person name="Grigoriev I.V."/>
        </authorList>
    </citation>
    <scope>NUCLEOTIDE SEQUENCE [LARGE SCALE GENOMIC DNA]</scope>
    <source>
        <strain evidence="11">CCMP 1984</strain>
    </source>
</reference>
<comment type="similarity">
    <text evidence="3">Belongs to the INCENP family.</text>
</comment>
<keyword evidence="6 7" id="KW-0539">Nucleus</keyword>
<evidence type="ECO:0000313" key="10">
    <source>
        <dbReference type="EMBL" id="EGB06609.1"/>
    </source>
</evidence>
<dbReference type="SUPFAM" id="SSF47095">
    <property type="entry name" value="HMG-box"/>
    <property type="match status" value="1"/>
</dbReference>
<evidence type="ECO:0000256" key="8">
    <source>
        <dbReference type="SAM" id="Phobius"/>
    </source>
</evidence>
<keyword evidence="8" id="KW-1133">Transmembrane helix</keyword>
<keyword evidence="11" id="KW-1185">Reference proteome</keyword>
<dbReference type="GO" id="GO:0005634">
    <property type="term" value="C:nucleus"/>
    <property type="evidence" value="ECO:0007669"/>
    <property type="project" value="UniProtKB-SubCell"/>
</dbReference>
<evidence type="ECO:0000256" key="3">
    <source>
        <dbReference type="ARBA" id="ARBA00010042"/>
    </source>
</evidence>
<protein>
    <recommendedName>
        <fullName evidence="9">HMG box domain-containing protein</fullName>
    </recommendedName>
</protein>
<keyword evidence="5" id="KW-0206">Cytoskeleton</keyword>
<accession>F0YEA0</accession>
<keyword evidence="8" id="KW-0812">Transmembrane</keyword>
<dbReference type="InParanoid" id="F0YEA0"/>
<dbReference type="GO" id="GO:0003677">
    <property type="term" value="F:DNA binding"/>
    <property type="evidence" value="ECO:0007669"/>
    <property type="project" value="UniProtKB-UniRule"/>
</dbReference>
<dbReference type="RefSeq" id="XP_009038781.1">
    <property type="nucleotide sequence ID" value="XM_009040533.1"/>
</dbReference>
<dbReference type="GO" id="GO:0005819">
    <property type="term" value="C:spindle"/>
    <property type="evidence" value="ECO:0007669"/>
    <property type="project" value="UniProtKB-SubCell"/>
</dbReference>
<gene>
    <name evidence="10" type="ORF">AURANDRAFT_65541</name>
</gene>
<dbReference type="Gene3D" id="1.10.30.10">
    <property type="entry name" value="High mobility group box domain"/>
    <property type="match status" value="1"/>
</dbReference>
<name>F0YEA0_AURAN</name>
<evidence type="ECO:0000259" key="9">
    <source>
        <dbReference type="PROSITE" id="PS50118"/>
    </source>
</evidence>
<dbReference type="InterPro" id="IPR005635">
    <property type="entry name" value="Inner_centromere_prot_ARK-bd"/>
</dbReference>
<evidence type="ECO:0000256" key="2">
    <source>
        <dbReference type="ARBA" id="ARBA00004186"/>
    </source>
</evidence>
<feature type="DNA-binding region" description="HMG box" evidence="7">
    <location>
        <begin position="150"/>
        <end position="218"/>
    </location>
</feature>
<evidence type="ECO:0000313" key="11">
    <source>
        <dbReference type="Proteomes" id="UP000002729"/>
    </source>
</evidence>
<evidence type="ECO:0000256" key="6">
    <source>
        <dbReference type="ARBA" id="ARBA00023242"/>
    </source>
</evidence>
<evidence type="ECO:0000256" key="4">
    <source>
        <dbReference type="ARBA" id="ARBA00022490"/>
    </source>
</evidence>
<dbReference type="Pfam" id="PF03941">
    <property type="entry name" value="INCENP_ARK-bind"/>
    <property type="match status" value="1"/>
</dbReference>
<dbReference type="GeneID" id="20225383"/>
<evidence type="ECO:0000256" key="7">
    <source>
        <dbReference type="PROSITE-ProRule" id="PRU00267"/>
    </source>
</evidence>
<dbReference type="Pfam" id="PF00505">
    <property type="entry name" value="HMG_box"/>
    <property type="match status" value="1"/>
</dbReference>
<feature type="domain" description="HMG box" evidence="9">
    <location>
        <begin position="150"/>
        <end position="218"/>
    </location>
</feature>
<dbReference type="EMBL" id="GL833134">
    <property type="protein sequence ID" value="EGB06609.1"/>
    <property type="molecule type" value="Genomic_DNA"/>
</dbReference>
<dbReference type="PROSITE" id="PS50118">
    <property type="entry name" value="HMG_BOX_2"/>
    <property type="match status" value="1"/>
</dbReference>
<sequence>MDSYPMSDYDDDDESLHRRPLLPHHKRDLVPPWAQHESAWLRDAVAAQDIDGAPIFGAPAPTCDLRPIFGRSPSRHKRKRKREWMDPKIACRKYLADFHASGLLRWDFTISEGPGPPRYTIAHTMRAVAREMGVTLVRGREEEWTYAIERAPPKSALQYFMGEHFRELHKKHPGEPVAEIKEILTAMFPKAPPEERRKWERRAACAPDRYERRAARYKREIAEYMANGYVVVVGAVLLAVQKPKPS</sequence>
<dbReference type="SMART" id="SM00398">
    <property type="entry name" value="HMG"/>
    <property type="match status" value="1"/>
</dbReference>
<keyword evidence="7" id="KW-0238">DNA-binding</keyword>
<organism evidence="11">
    <name type="scientific">Aureococcus anophagefferens</name>
    <name type="common">Harmful bloom alga</name>
    <dbReference type="NCBI Taxonomy" id="44056"/>
    <lineage>
        <taxon>Eukaryota</taxon>
        <taxon>Sar</taxon>
        <taxon>Stramenopiles</taxon>
        <taxon>Ochrophyta</taxon>
        <taxon>Pelagophyceae</taxon>
        <taxon>Pelagomonadales</taxon>
        <taxon>Pelagomonadaceae</taxon>
        <taxon>Aureococcus</taxon>
    </lineage>
</organism>
<keyword evidence="4" id="KW-0963">Cytoplasm</keyword>
<dbReference type="AlphaFoldDB" id="F0YEA0"/>
<evidence type="ECO:0000256" key="1">
    <source>
        <dbReference type="ARBA" id="ARBA00004123"/>
    </source>
</evidence>
<dbReference type="InterPro" id="IPR009071">
    <property type="entry name" value="HMG_box_dom"/>
</dbReference>
<keyword evidence="8" id="KW-0472">Membrane</keyword>